<sequence length="209" mass="24206">MPSTPTQFLLGDTFLELKAEGLLVRQRNSAVGLEMEVPYEEILPVRTQQQPARQIKSFVIYILSLLAASTYPWHAWVSTGQTKHLIMWGLLLALSALNTWLRYDTLWPACTLHTARLTLRLGRRPWRFRAFREFAVALELRATDYLRQEYAQINPLGPIDYQLHRLRWLHHLDVLTAAELQTLSTRLTGRVSLDPLKLMGQELETPYVN</sequence>
<dbReference type="Proteomes" id="UP000198310">
    <property type="component" value="Unassembled WGS sequence"/>
</dbReference>
<name>A0A239B0M8_9BACT</name>
<gene>
    <name evidence="1" type="ORF">SAMN06269173_1172</name>
</gene>
<dbReference type="EMBL" id="FZNS01000017">
    <property type="protein sequence ID" value="SNS01161.1"/>
    <property type="molecule type" value="Genomic_DNA"/>
</dbReference>
<dbReference type="RefSeq" id="WP_089334290.1">
    <property type="nucleotide sequence ID" value="NZ_FZNS01000017.1"/>
</dbReference>
<evidence type="ECO:0000313" key="2">
    <source>
        <dbReference type="Proteomes" id="UP000198310"/>
    </source>
</evidence>
<organism evidence="1 2">
    <name type="scientific">Hymenobacter mucosus</name>
    <dbReference type="NCBI Taxonomy" id="1411120"/>
    <lineage>
        <taxon>Bacteria</taxon>
        <taxon>Pseudomonadati</taxon>
        <taxon>Bacteroidota</taxon>
        <taxon>Cytophagia</taxon>
        <taxon>Cytophagales</taxon>
        <taxon>Hymenobacteraceae</taxon>
        <taxon>Hymenobacter</taxon>
    </lineage>
</organism>
<proteinExistence type="predicted"/>
<accession>A0A239B0M8</accession>
<keyword evidence="2" id="KW-1185">Reference proteome</keyword>
<protein>
    <submittedName>
        <fullName evidence="1">Uncharacterized protein</fullName>
    </submittedName>
</protein>
<evidence type="ECO:0000313" key="1">
    <source>
        <dbReference type="EMBL" id="SNS01161.1"/>
    </source>
</evidence>
<dbReference type="AlphaFoldDB" id="A0A239B0M8"/>
<reference evidence="2" key="1">
    <citation type="submission" date="2017-06" db="EMBL/GenBank/DDBJ databases">
        <authorList>
            <person name="Varghese N."/>
            <person name="Submissions S."/>
        </authorList>
    </citation>
    <scope>NUCLEOTIDE SEQUENCE [LARGE SCALE GENOMIC DNA]</scope>
    <source>
        <strain evidence="2">DSM 28041</strain>
    </source>
</reference>